<dbReference type="EMBL" id="CM004392">
    <property type="protein sequence ID" value="OAY47244.1"/>
    <property type="molecule type" value="Genomic_DNA"/>
</dbReference>
<keyword evidence="3" id="KW-0862">Zinc</keyword>
<dbReference type="PROSITE" id="PS50119">
    <property type="entry name" value="ZF_BBOX"/>
    <property type="match status" value="2"/>
</dbReference>
<evidence type="ECO:0000259" key="5">
    <source>
        <dbReference type="PROSITE" id="PS50119"/>
    </source>
</evidence>
<evidence type="ECO:0000256" key="4">
    <source>
        <dbReference type="PROSITE-ProRule" id="PRU00024"/>
    </source>
</evidence>
<dbReference type="Gramene" id="Manes.06G064000.17.v8.1">
    <property type="protein sequence ID" value="Manes.06G064000.17.v8.1.CDS"/>
    <property type="gene ID" value="Manes.06G064000.v8.1"/>
</dbReference>
<dbReference type="EMBL" id="CM004392">
    <property type="protein sequence ID" value="OAY47246.1"/>
    <property type="molecule type" value="Genomic_DNA"/>
</dbReference>
<dbReference type="CDD" id="cd19821">
    <property type="entry name" value="Bbox1_BBX-like"/>
    <property type="match status" value="1"/>
</dbReference>
<dbReference type="AlphaFoldDB" id="A0A251KM69"/>
<evidence type="ECO:0000256" key="2">
    <source>
        <dbReference type="ARBA" id="ARBA00022771"/>
    </source>
</evidence>
<dbReference type="Gramene" id="Manes.06G064000.16.v8.1">
    <property type="protein sequence ID" value="Manes.06G064000.16.v8.1.CDS"/>
    <property type="gene ID" value="Manes.06G064000.v8.1"/>
</dbReference>
<dbReference type="InterPro" id="IPR049808">
    <property type="entry name" value="CONSTANS-like_Bbox1"/>
</dbReference>
<keyword evidence="1" id="KW-0479">Metal-binding</keyword>
<dbReference type="Gramene" id="Manes.06G064000.18.v8.1">
    <property type="protein sequence ID" value="Manes.06G064000.18.v8.1.CDS"/>
    <property type="gene ID" value="Manes.06G064000.v8.1"/>
</dbReference>
<dbReference type="Gramene" id="Manes.06G064000.21.v8.1">
    <property type="protein sequence ID" value="Manes.06G064000.21.v8.1.CDS"/>
    <property type="gene ID" value="Manes.06G064000.v8.1"/>
</dbReference>
<keyword evidence="7" id="KW-1185">Reference proteome</keyword>
<dbReference type="Gramene" id="Manes.06G064000.23.v8.1">
    <property type="protein sequence ID" value="Manes.06G064000.23.v8.1.CDS"/>
    <property type="gene ID" value="Manes.06G064000.v8.1"/>
</dbReference>
<dbReference type="Gramene" id="Manes.06G064000.19.v8.1">
    <property type="protein sequence ID" value="Manes.06G064000.19.v8.1.CDS"/>
    <property type="gene ID" value="Manes.06G064000.v8.1"/>
</dbReference>
<dbReference type="PANTHER" id="PTHR31717:SF131">
    <property type="entry name" value="ZINC FINGER PROTEIN CONSTANS-LIKE 9"/>
    <property type="match status" value="1"/>
</dbReference>
<keyword evidence="2 4" id="KW-0863">Zinc-finger</keyword>
<dbReference type="Gramene" id="Manes.06G064000.9.v8.1">
    <property type="protein sequence ID" value="Manes.06G064000.9.v8.1.CDS"/>
    <property type="gene ID" value="Manes.06G064000.v8.1"/>
</dbReference>
<evidence type="ECO:0000313" key="7">
    <source>
        <dbReference type="Proteomes" id="UP000091857"/>
    </source>
</evidence>
<accession>A0A251KM69</accession>
<proteinExistence type="predicted"/>
<dbReference type="Gramene" id="Manes.06G064000.24.v8.1">
    <property type="protein sequence ID" value="Manes.06G064000.24.v8.1.CDS"/>
    <property type="gene ID" value="Manes.06G064000.v8.1"/>
</dbReference>
<dbReference type="SMART" id="SM00336">
    <property type="entry name" value="BBOX"/>
    <property type="match status" value="2"/>
</dbReference>
<feature type="domain" description="B box-type" evidence="5">
    <location>
        <begin position="43"/>
        <end position="87"/>
    </location>
</feature>
<dbReference type="OMA" id="PIVYCKA"/>
<dbReference type="InterPro" id="IPR000315">
    <property type="entry name" value="Znf_B-box"/>
</dbReference>
<dbReference type="PANTHER" id="PTHR31717">
    <property type="entry name" value="ZINC FINGER PROTEIN CONSTANS-LIKE 10"/>
    <property type="match status" value="1"/>
</dbReference>
<evidence type="ECO:0000313" key="6">
    <source>
        <dbReference type="EMBL" id="OAY47245.1"/>
    </source>
</evidence>
<dbReference type="STRING" id="3983.A0A251KM69"/>
<protein>
    <recommendedName>
        <fullName evidence="5">B box-type domain-containing protein</fullName>
    </recommendedName>
</protein>
<dbReference type="Proteomes" id="UP000091857">
    <property type="component" value="Chromosome 6"/>
</dbReference>
<dbReference type="Gramene" id="Manes.06G064000.20.v8.1">
    <property type="protein sequence ID" value="Manes.06G064000.20.v8.1.CDS"/>
    <property type="gene ID" value="Manes.06G064000.v8.1"/>
</dbReference>
<evidence type="ECO:0000256" key="3">
    <source>
        <dbReference type="ARBA" id="ARBA00022833"/>
    </source>
</evidence>
<organism evidence="6 7">
    <name type="scientific">Manihot esculenta</name>
    <name type="common">Cassava</name>
    <name type="synonym">Jatropha manihot</name>
    <dbReference type="NCBI Taxonomy" id="3983"/>
    <lineage>
        <taxon>Eukaryota</taxon>
        <taxon>Viridiplantae</taxon>
        <taxon>Streptophyta</taxon>
        <taxon>Embryophyta</taxon>
        <taxon>Tracheophyta</taxon>
        <taxon>Spermatophyta</taxon>
        <taxon>Magnoliopsida</taxon>
        <taxon>eudicotyledons</taxon>
        <taxon>Gunneridae</taxon>
        <taxon>Pentapetalae</taxon>
        <taxon>rosids</taxon>
        <taxon>fabids</taxon>
        <taxon>Malpighiales</taxon>
        <taxon>Euphorbiaceae</taxon>
        <taxon>Crotonoideae</taxon>
        <taxon>Manihoteae</taxon>
        <taxon>Manihot</taxon>
    </lineage>
</organism>
<dbReference type="EMBL" id="CM004392">
    <property type="protein sequence ID" value="OAY47245.1"/>
    <property type="molecule type" value="Genomic_DNA"/>
</dbReference>
<dbReference type="OrthoDB" id="1588981at2759"/>
<gene>
    <name evidence="6" type="ORF">MANES_06G064000</name>
</gene>
<sequence>MEKICEFCAALRPVVYCEADAAYLCLPCDAKVHSANALSNRHMRTLLCDLCRNHPAFSRCLDHQMLVCRVCDQSIHEVSLQHQKCSVSCYMGCPSAKDFATLWGFELDELDESANQDQLISASCASVQPSLAGLGIPRESWKKIGSSSRTSKVNYSKFSSSTTSEVGLSSKQAEISGKGQQQQNNSFILQQILDVKRLQLTEMDNSSLVNCGREEKLIASSIFETFEKMDDNIVDHFQRSQDPNGSGCPHQDLKVDSLPLSFSQLERFPLSSTVGNPLPGDFWQYKSPVQSQLWSQNMQGLGVCEDGVSHDDFNIPDDTTFRNFEELFGTKQDHAPCYNVDDMSP</sequence>
<dbReference type="EMBL" id="CM004392">
    <property type="protein sequence ID" value="OAY47243.1"/>
    <property type="molecule type" value="Genomic_DNA"/>
</dbReference>
<feature type="domain" description="B box-type" evidence="5">
    <location>
        <begin position="1"/>
        <end position="47"/>
    </location>
</feature>
<name>A0A251KM69_MANES</name>
<dbReference type="GO" id="GO:0008270">
    <property type="term" value="F:zinc ion binding"/>
    <property type="evidence" value="ECO:0007669"/>
    <property type="project" value="UniProtKB-KW"/>
</dbReference>
<reference evidence="6 7" key="1">
    <citation type="submission" date="2016-02" db="EMBL/GenBank/DDBJ databases">
        <title>WGS assembly of Manihot esculenta.</title>
        <authorList>
            <person name="Bredeson J.V."/>
            <person name="Prochnik S.E."/>
            <person name="Lyons J.B."/>
            <person name="Schmutz J."/>
            <person name="Grimwood J."/>
            <person name="Vrebalov J."/>
            <person name="Bart R.S."/>
            <person name="Amuge T."/>
            <person name="Ferguson M.E."/>
            <person name="Green R."/>
            <person name="Putnam N."/>
            <person name="Stites J."/>
            <person name="Rounsley S."/>
            <person name="Rokhsar D.S."/>
        </authorList>
    </citation>
    <scope>NUCLEOTIDE SEQUENCE [LARGE SCALE GENOMIC DNA]</scope>
    <source>
        <strain evidence="7">cv. AM560-2</strain>
        <tissue evidence="6">Leaf</tissue>
    </source>
</reference>
<evidence type="ECO:0000256" key="1">
    <source>
        <dbReference type="ARBA" id="ARBA00022723"/>
    </source>
</evidence>
<dbReference type="Gramene" id="Manes.06G064000.22.v8.1">
    <property type="protein sequence ID" value="Manes.06G064000.22.v8.1.CDS"/>
    <property type="gene ID" value="Manes.06G064000.v8.1"/>
</dbReference>